<keyword evidence="2" id="KW-1185">Reference proteome</keyword>
<reference evidence="1" key="1">
    <citation type="journal article" date="2021" name="Environ. Microbiol.">
        <title>Gene family expansions and transcriptome signatures uncover fungal adaptations to wood decay.</title>
        <authorList>
            <person name="Hage H."/>
            <person name="Miyauchi S."/>
            <person name="Viragh M."/>
            <person name="Drula E."/>
            <person name="Min B."/>
            <person name="Chaduli D."/>
            <person name="Navarro D."/>
            <person name="Favel A."/>
            <person name="Norest M."/>
            <person name="Lesage-Meessen L."/>
            <person name="Balint B."/>
            <person name="Merenyi Z."/>
            <person name="de Eugenio L."/>
            <person name="Morin E."/>
            <person name="Martinez A.T."/>
            <person name="Baldrian P."/>
            <person name="Stursova M."/>
            <person name="Martinez M.J."/>
            <person name="Novotny C."/>
            <person name="Magnuson J.K."/>
            <person name="Spatafora J.W."/>
            <person name="Maurice S."/>
            <person name="Pangilinan J."/>
            <person name="Andreopoulos W."/>
            <person name="LaButti K."/>
            <person name="Hundley H."/>
            <person name="Na H."/>
            <person name="Kuo A."/>
            <person name="Barry K."/>
            <person name="Lipzen A."/>
            <person name="Henrissat B."/>
            <person name="Riley R."/>
            <person name="Ahrendt S."/>
            <person name="Nagy L.G."/>
            <person name="Grigoriev I.V."/>
            <person name="Martin F."/>
            <person name="Rosso M.N."/>
        </authorList>
    </citation>
    <scope>NUCLEOTIDE SEQUENCE</scope>
    <source>
        <strain evidence="1">CBS 384.51</strain>
    </source>
</reference>
<sequence length="63" mass="7355">MRLLLPAQVQSLRGSFRRPDGRFVSPRNEPLSPRDFVSGRYTMRFRLIPAELVWIILEAENVV</sequence>
<gene>
    <name evidence="1" type="ORF">BDY19DRAFT_693227</name>
</gene>
<protein>
    <submittedName>
        <fullName evidence="1">Uncharacterized protein</fullName>
    </submittedName>
</protein>
<organism evidence="1 2">
    <name type="scientific">Irpex rosettiformis</name>
    <dbReference type="NCBI Taxonomy" id="378272"/>
    <lineage>
        <taxon>Eukaryota</taxon>
        <taxon>Fungi</taxon>
        <taxon>Dikarya</taxon>
        <taxon>Basidiomycota</taxon>
        <taxon>Agaricomycotina</taxon>
        <taxon>Agaricomycetes</taxon>
        <taxon>Polyporales</taxon>
        <taxon>Irpicaceae</taxon>
        <taxon>Irpex</taxon>
    </lineage>
</organism>
<dbReference type="EMBL" id="MU274906">
    <property type="protein sequence ID" value="KAI0091255.1"/>
    <property type="molecule type" value="Genomic_DNA"/>
</dbReference>
<accession>A0ACB8UBA4</accession>
<evidence type="ECO:0000313" key="2">
    <source>
        <dbReference type="Proteomes" id="UP001055072"/>
    </source>
</evidence>
<dbReference type="Proteomes" id="UP001055072">
    <property type="component" value="Unassembled WGS sequence"/>
</dbReference>
<evidence type="ECO:0000313" key="1">
    <source>
        <dbReference type="EMBL" id="KAI0091255.1"/>
    </source>
</evidence>
<proteinExistence type="predicted"/>
<name>A0ACB8UBA4_9APHY</name>
<comment type="caution">
    <text evidence="1">The sequence shown here is derived from an EMBL/GenBank/DDBJ whole genome shotgun (WGS) entry which is preliminary data.</text>
</comment>